<dbReference type="RefSeq" id="WP_144898833.1">
    <property type="nucleotide sequence ID" value="NZ_VLKN01000003.1"/>
</dbReference>
<proteinExistence type="predicted"/>
<reference evidence="2 3" key="1">
    <citation type="journal article" date="2015" name="Stand. Genomic Sci.">
        <title>Genomic Encyclopedia of Bacterial and Archaeal Type Strains, Phase III: the genomes of soil and plant-associated and newly described type strains.</title>
        <authorList>
            <person name="Whitman W.B."/>
            <person name="Woyke T."/>
            <person name="Klenk H.P."/>
            <person name="Zhou Y."/>
            <person name="Lilburn T.G."/>
            <person name="Beck B.J."/>
            <person name="De Vos P."/>
            <person name="Vandamme P."/>
            <person name="Eisen J.A."/>
            <person name="Garrity G."/>
            <person name="Hugenholtz P."/>
            <person name="Kyrpides N.C."/>
        </authorList>
    </citation>
    <scope>NUCLEOTIDE SEQUENCE [LARGE SCALE GENOMIC DNA]</scope>
    <source>
        <strain evidence="2 3">CGMCC 1.10821</strain>
    </source>
</reference>
<dbReference type="Proteomes" id="UP000315167">
    <property type="component" value="Unassembled WGS sequence"/>
</dbReference>
<dbReference type="OrthoDB" id="6191549at2"/>
<evidence type="ECO:0000313" key="3">
    <source>
        <dbReference type="Proteomes" id="UP000315167"/>
    </source>
</evidence>
<sequence>MSLPMLRLLPWLLLACAGPVSARTLTAKIDRVTTAVATLEGVSVRLEWPAQATQGELSLTARRISAPDLGYRYADVSWRCPLLRDGQGGWRCDGALRAGKGRPLQLSLDLGAASTDAVLSQGRSRFALHRRAAAPDLTTLDLTRVPVAWAQALAGQAWADARLKSGTLDGKLVVDASERKPLRVAGTLELSGAGFDTPDGSVAAENIAGRFDIDYRKAADNAQVILAGKLRQGEFLAGNAYVVLPAVPVDLRIEASQSGNEGWRLPHFEWRDGNALQVTGRAAWSADAELRDLQVDMDSDDVSPLRERYLSGWLALAGLSGIGLDGALDARVRLQGGKLEVVDARLRDVAIRDDRDRFAFEGLDGAVRFSADVPVTSELHWRGGQLQGMDFGAATLPFESRDGVLRLQRQVVIAMLGGRVDLESMELRPPGADAGMQIEFGLTLSRIDIGRIATALQLPAFTGELSGYIPRARYADDRIDFDGGLALELFDGRVQVSSLAMERPFGVAPTLSADIALEDIDLQALTGVFDFGSISGRMDGRIGDLRLVDWSATAFNAELHTERSPGVRQRISQRAVQNISSVGDASFVGSLQGQLIGLFDDFGYKRIGISCRLANEVCEMGGLHSAGDGFTIVEGAGIPRLDVVGYNRRVDWPTLVDRVAAVGKGDVKPVFE</sequence>
<dbReference type="AlphaFoldDB" id="A0A562L7A2"/>
<evidence type="ECO:0000256" key="1">
    <source>
        <dbReference type="SAM" id="SignalP"/>
    </source>
</evidence>
<evidence type="ECO:0000313" key="2">
    <source>
        <dbReference type="EMBL" id="TWI03508.1"/>
    </source>
</evidence>
<dbReference type="EMBL" id="VLKN01000003">
    <property type="protein sequence ID" value="TWI03508.1"/>
    <property type="molecule type" value="Genomic_DNA"/>
</dbReference>
<comment type="caution">
    <text evidence="2">The sequence shown here is derived from an EMBL/GenBank/DDBJ whole genome shotgun (WGS) entry which is preliminary data.</text>
</comment>
<protein>
    <recommendedName>
        <fullName evidence="4">Dicarboxylate transport</fullName>
    </recommendedName>
</protein>
<gene>
    <name evidence="2" type="ORF">IP90_01319</name>
</gene>
<feature type="signal peptide" evidence="1">
    <location>
        <begin position="1"/>
        <end position="22"/>
    </location>
</feature>
<feature type="chain" id="PRO_5022018223" description="Dicarboxylate transport" evidence="1">
    <location>
        <begin position="23"/>
        <end position="672"/>
    </location>
</feature>
<accession>A0A562L7A2</accession>
<keyword evidence="1" id="KW-0732">Signal</keyword>
<organism evidence="2 3">
    <name type="scientific">Luteimonas cucumeris</name>
    <dbReference type="NCBI Taxonomy" id="985012"/>
    <lineage>
        <taxon>Bacteria</taxon>
        <taxon>Pseudomonadati</taxon>
        <taxon>Pseudomonadota</taxon>
        <taxon>Gammaproteobacteria</taxon>
        <taxon>Lysobacterales</taxon>
        <taxon>Lysobacteraceae</taxon>
        <taxon>Luteimonas</taxon>
    </lineage>
</organism>
<evidence type="ECO:0008006" key="4">
    <source>
        <dbReference type="Google" id="ProtNLM"/>
    </source>
</evidence>
<keyword evidence="3" id="KW-1185">Reference proteome</keyword>
<name>A0A562L7A2_9GAMM</name>